<sequence length="235" mass="26237">MNKADLEEKQERRMRYGFLALLLLVLGGIHFMDPAFYPTVYQLSKSGDLGGTITYLRGFGVYAVFVSFFIDVVINIVGFLPSIFISTANGLIFGLFWGTMISWLAETLGVMISFWVMRVLFRSLAKRVIEQSKTLTALDSYDSWQAVAAARAIPYMPNGLVTAICALSGMSFRSHMAGSLLGKLPSVALEVIVGHDVVHLGEHSLRLTIIIIVVSAVYGAVWWYMKKRKNRERDI</sequence>
<evidence type="ECO:0000313" key="9">
    <source>
        <dbReference type="Proteomes" id="UP000757890"/>
    </source>
</evidence>
<dbReference type="GO" id="GO:0005886">
    <property type="term" value="C:plasma membrane"/>
    <property type="evidence" value="ECO:0007669"/>
    <property type="project" value="UniProtKB-SubCell"/>
</dbReference>
<keyword evidence="5 6" id="KW-0472">Membrane</keyword>
<feature type="domain" description="VTT" evidence="7">
    <location>
        <begin position="80"/>
        <end position="195"/>
    </location>
</feature>
<comment type="caution">
    <text evidence="8">The sequence shown here is derived from an EMBL/GenBank/DDBJ whole genome shotgun (WGS) entry which is preliminary data.</text>
</comment>
<feature type="transmembrane region" description="Helical" evidence="6">
    <location>
        <begin position="205"/>
        <end position="225"/>
    </location>
</feature>
<gene>
    <name evidence="8" type="ORF">HXL70_02500</name>
</gene>
<keyword evidence="4 6" id="KW-1133">Transmembrane helix</keyword>
<comment type="similarity">
    <text evidence="6">Belongs to the TVP38/TMEM64 family.</text>
</comment>
<feature type="transmembrane region" description="Helical" evidence="6">
    <location>
        <begin position="92"/>
        <end position="117"/>
    </location>
</feature>
<reference evidence="8" key="1">
    <citation type="submission" date="2020-04" db="EMBL/GenBank/DDBJ databases">
        <title>Deep metagenomics examines the oral microbiome during advanced dental caries in children, revealing novel taxa and co-occurrences with host molecules.</title>
        <authorList>
            <person name="Baker J.L."/>
            <person name="Morton J.T."/>
            <person name="Dinis M."/>
            <person name="Alvarez R."/>
            <person name="Tran N.C."/>
            <person name="Knight R."/>
            <person name="Edlund A."/>
        </authorList>
    </citation>
    <scope>NUCLEOTIDE SEQUENCE</scope>
    <source>
        <strain evidence="8">JCVI_32_bin.14</strain>
    </source>
</reference>
<dbReference type="RefSeq" id="WP_274951432.1">
    <property type="nucleotide sequence ID" value="NZ_CALUCG010000020.1"/>
</dbReference>
<dbReference type="PANTHER" id="PTHR12677:SF59">
    <property type="entry name" value="GOLGI APPARATUS MEMBRANE PROTEIN TVP38-RELATED"/>
    <property type="match status" value="1"/>
</dbReference>
<feature type="transmembrane region" description="Helical" evidence="6">
    <location>
        <begin position="59"/>
        <end position="80"/>
    </location>
</feature>
<dbReference type="AlphaFoldDB" id="A0A930FQN6"/>
<evidence type="ECO:0000256" key="4">
    <source>
        <dbReference type="ARBA" id="ARBA00022989"/>
    </source>
</evidence>
<feature type="transmembrane region" description="Helical" evidence="6">
    <location>
        <begin position="16"/>
        <end position="39"/>
    </location>
</feature>
<keyword evidence="3 6" id="KW-0812">Transmembrane</keyword>
<evidence type="ECO:0000259" key="7">
    <source>
        <dbReference type="Pfam" id="PF09335"/>
    </source>
</evidence>
<comment type="subcellular location">
    <subcellularLocation>
        <location evidence="1 6">Cell membrane</location>
        <topology evidence="1 6">Multi-pass membrane protein</topology>
    </subcellularLocation>
</comment>
<comment type="caution">
    <text evidence="6">Lacks conserved residue(s) required for the propagation of feature annotation.</text>
</comment>
<organism evidence="8 9">
    <name type="scientific">Dialister invisus</name>
    <dbReference type="NCBI Taxonomy" id="218538"/>
    <lineage>
        <taxon>Bacteria</taxon>
        <taxon>Bacillati</taxon>
        <taxon>Bacillota</taxon>
        <taxon>Negativicutes</taxon>
        <taxon>Veillonellales</taxon>
        <taxon>Veillonellaceae</taxon>
        <taxon>Dialister</taxon>
    </lineage>
</organism>
<evidence type="ECO:0000256" key="5">
    <source>
        <dbReference type="ARBA" id="ARBA00023136"/>
    </source>
</evidence>
<name>A0A930FQN6_9FIRM</name>
<evidence type="ECO:0000256" key="1">
    <source>
        <dbReference type="ARBA" id="ARBA00004651"/>
    </source>
</evidence>
<evidence type="ECO:0000313" key="8">
    <source>
        <dbReference type="EMBL" id="MBF1128897.1"/>
    </source>
</evidence>
<dbReference type="EMBL" id="JABZMK010000005">
    <property type="protein sequence ID" value="MBF1128897.1"/>
    <property type="molecule type" value="Genomic_DNA"/>
</dbReference>
<dbReference type="InterPro" id="IPR032816">
    <property type="entry name" value="VTT_dom"/>
</dbReference>
<keyword evidence="2 6" id="KW-1003">Cell membrane</keyword>
<evidence type="ECO:0000256" key="3">
    <source>
        <dbReference type="ARBA" id="ARBA00022692"/>
    </source>
</evidence>
<dbReference type="Proteomes" id="UP000757890">
    <property type="component" value="Unassembled WGS sequence"/>
</dbReference>
<protein>
    <recommendedName>
        <fullName evidence="6">TVP38/TMEM64 family membrane protein</fullName>
    </recommendedName>
</protein>
<proteinExistence type="inferred from homology"/>
<dbReference type="InterPro" id="IPR015414">
    <property type="entry name" value="TMEM64"/>
</dbReference>
<evidence type="ECO:0000256" key="6">
    <source>
        <dbReference type="RuleBase" id="RU366058"/>
    </source>
</evidence>
<dbReference type="PANTHER" id="PTHR12677">
    <property type="entry name" value="GOLGI APPARATUS MEMBRANE PROTEIN TVP38-RELATED"/>
    <property type="match status" value="1"/>
</dbReference>
<evidence type="ECO:0000256" key="2">
    <source>
        <dbReference type="ARBA" id="ARBA00022475"/>
    </source>
</evidence>
<dbReference type="Pfam" id="PF09335">
    <property type="entry name" value="VTT_dom"/>
    <property type="match status" value="1"/>
</dbReference>
<accession>A0A930FQN6</accession>